<dbReference type="Proteomes" id="UP000314294">
    <property type="component" value="Unassembled WGS sequence"/>
</dbReference>
<feature type="compositionally biased region" description="Acidic residues" evidence="1">
    <location>
        <begin position="32"/>
        <end position="43"/>
    </location>
</feature>
<protein>
    <submittedName>
        <fullName evidence="2">Uncharacterized protein</fullName>
    </submittedName>
</protein>
<accession>A0A4Z2IT03</accession>
<dbReference type="EMBL" id="SRLO01000049">
    <property type="protein sequence ID" value="TNN81035.1"/>
    <property type="molecule type" value="Genomic_DNA"/>
</dbReference>
<organism evidence="2 3">
    <name type="scientific">Liparis tanakae</name>
    <name type="common">Tanaka's snailfish</name>
    <dbReference type="NCBI Taxonomy" id="230148"/>
    <lineage>
        <taxon>Eukaryota</taxon>
        <taxon>Metazoa</taxon>
        <taxon>Chordata</taxon>
        <taxon>Craniata</taxon>
        <taxon>Vertebrata</taxon>
        <taxon>Euteleostomi</taxon>
        <taxon>Actinopterygii</taxon>
        <taxon>Neopterygii</taxon>
        <taxon>Teleostei</taxon>
        <taxon>Neoteleostei</taxon>
        <taxon>Acanthomorphata</taxon>
        <taxon>Eupercaria</taxon>
        <taxon>Perciformes</taxon>
        <taxon>Cottioidei</taxon>
        <taxon>Cottales</taxon>
        <taxon>Liparidae</taxon>
        <taxon>Liparis</taxon>
    </lineage>
</organism>
<evidence type="ECO:0000313" key="3">
    <source>
        <dbReference type="Proteomes" id="UP000314294"/>
    </source>
</evidence>
<evidence type="ECO:0000313" key="2">
    <source>
        <dbReference type="EMBL" id="TNN81035.1"/>
    </source>
</evidence>
<keyword evidence="3" id="KW-1185">Reference proteome</keyword>
<comment type="caution">
    <text evidence="2">The sequence shown here is derived from an EMBL/GenBank/DDBJ whole genome shotgun (WGS) entry which is preliminary data.</text>
</comment>
<proteinExistence type="predicted"/>
<dbReference type="AlphaFoldDB" id="A0A4Z2IT03"/>
<evidence type="ECO:0000256" key="1">
    <source>
        <dbReference type="SAM" id="MobiDB-lite"/>
    </source>
</evidence>
<feature type="compositionally biased region" description="Basic and acidic residues" evidence="1">
    <location>
        <begin position="20"/>
        <end position="31"/>
    </location>
</feature>
<feature type="compositionally biased region" description="Polar residues" evidence="1">
    <location>
        <begin position="10"/>
        <end position="19"/>
    </location>
</feature>
<name>A0A4Z2IT03_9TELE</name>
<reference evidence="2 3" key="1">
    <citation type="submission" date="2019-03" db="EMBL/GenBank/DDBJ databases">
        <title>First draft genome of Liparis tanakae, snailfish: a comprehensive survey of snailfish specific genes.</title>
        <authorList>
            <person name="Kim W."/>
            <person name="Song I."/>
            <person name="Jeong J.-H."/>
            <person name="Kim D."/>
            <person name="Kim S."/>
            <person name="Ryu S."/>
            <person name="Song J.Y."/>
            <person name="Lee S.K."/>
        </authorList>
    </citation>
    <scope>NUCLEOTIDE SEQUENCE [LARGE SCALE GENOMIC DNA]</scope>
    <source>
        <tissue evidence="2">Muscle</tissue>
    </source>
</reference>
<sequence>MLKTYIEPHSSLTAQAGQEQQDKGDEPRARDEDDDIGLSDDNETVPTLSLDKTWLKALVTQLKGERLGISFSETLCEPVGRKSPWASSFRTRATLSLLRTCQLFFGRMFIVASETVDAAREQSG</sequence>
<gene>
    <name evidence="2" type="ORF">EYF80_008691</name>
</gene>
<feature type="region of interest" description="Disordered" evidence="1">
    <location>
        <begin position="1"/>
        <end position="44"/>
    </location>
</feature>